<name>A0AAQ3N9M5_VIGMU</name>
<protein>
    <submittedName>
        <fullName evidence="1">Uncharacterized protein</fullName>
    </submittedName>
</protein>
<dbReference type="PANTHER" id="PTHR33511">
    <property type="entry name" value="OS06G0632400 PROTEIN"/>
    <property type="match status" value="1"/>
</dbReference>
<dbReference type="AlphaFoldDB" id="A0AAQ3N9M5"/>
<accession>A0AAQ3N9M5</accession>
<evidence type="ECO:0000313" key="1">
    <source>
        <dbReference type="EMBL" id="WVZ05336.1"/>
    </source>
</evidence>
<dbReference type="Proteomes" id="UP001374535">
    <property type="component" value="Chromosome 6"/>
</dbReference>
<gene>
    <name evidence="1" type="ORF">V8G54_018682</name>
</gene>
<sequence>MAIHQPILQHHPPQPTINSDPTFPITIIEGRVNNMGGKYSFSFFFLFNLFRRNKKTKGRESHGREIVRDWPSDYDKGTWGVASPNIDSKARIFIDKQKNRVHHQPC</sequence>
<proteinExistence type="predicted"/>
<evidence type="ECO:0000313" key="2">
    <source>
        <dbReference type="Proteomes" id="UP001374535"/>
    </source>
</evidence>
<organism evidence="1 2">
    <name type="scientific">Vigna mungo</name>
    <name type="common">Black gram</name>
    <name type="synonym">Phaseolus mungo</name>
    <dbReference type="NCBI Taxonomy" id="3915"/>
    <lineage>
        <taxon>Eukaryota</taxon>
        <taxon>Viridiplantae</taxon>
        <taxon>Streptophyta</taxon>
        <taxon>Embryophyta</taxon>
        <taxon>Tracheophyta</taxon>
        <taxon>Spermatophyta</taxon>
        <taxon>Magnoliopsida</taxon>
        <taxon>eudicotyledons</taxon>
        <taxon>Gunneridae</taxon>
        <taxon>Pentapetalae</taxon>
        <taxon>rosids</taxon>
        <taxon>fabids</taxon>
        <taxon>Fabales</taxon>
        <taxon>Fabaceae</taxon>
        <taxon>Papilionoideae</taxon>
        <taxon>50 kb inversion clade</taxon>
        <taxon>NPAAA clade</taxon>
        <taxon>indigoferoid/millettioid clade</taxon>
        <taxon>Phaseoleae</taxon>
        <taxon>Vigna</taxon>
    </lineage>
</organism>
<keyword evidence="2" id="KW-1185">Reference proteome</keyword>
<reference evidence="1 2" key="1">
    <citation type="journal article" date="2023" name="Life. Sci Alliance">
        <title>Evolutionary insights into 3D genome organization and epigenetic landscape of Vigna mungo.</title>
        <authorList>
            <person name="Junaid A."/>
            <person name="Singh B."/>
            <person name="Bhatia S."/>
        </authorList>
    </citation>
    <scope>NUCLEOTIDE SEQUENCE [LARGE SCALE GENOMIC DNA]</scope>
    <source>
        <strain evidence="1">Urdbean</strain>
    </source>
</reference>
<dbReference type="EMBL" id="CP144695">
    <property type="protein sequence ID" value="WVZ05336.1"/>
    <property type="molecule type" value="Genomic_DNA"/>
</dbReference>